<dbReference type="Proteomes" id="UP000281549">
    <property type="component" value="Unassembled WGS sequence"/>
</dbReference>
<gene>
    <name evidence="4" type="ORF">ROZALSC1DRAFT_25646</name>
</gene>
<proteinExistence type="predicted"/>
<comment type="cofactor">
    <cofactor evidence="1">
        <name>a divalent metal cation</name>
        <dbReference type="ChEBI" id="CHEBI:60240"/>
    </cofactor>
</comment>
<accession>A0A4P9YAH7</accession>
<organism evidence="4 5">
    <name type="scientific">Rozella allomycis (strain CSF55)</name>
    <dbReference type="NCBI Taxonomy" id="988480"/>
    <lineage>
        <taxon>Eukaryota</taxon>
        <taxon>Fungi</taxon>
        <taxon>Fungi incertae sedis</taxon>
        <taxon>Cryptomycota</taxon>
        <taxon>Cryptomycota incertae sedis</taxon>
        <taxon>Rozella</taxon>
    </lineage>
</organism>
<keyword evidence="2" id="KW-0479">Metal-binding</keyword>
<feature type="domain" description="DDE Tnp4" evidence="3">
    <location>
        <begin position="12"/>
        <end position="79"/>
    </location>
</feature>
<dbReference type="GO" id="GO:0046872">
    <property type="term" value="F:metal ion binding"/>
    <property type="evidence" value="ECO:0007669"/>
    <property type="project" value="UniProtKB-KW"/>
</dbReference>
<dbReference type="EMBL" id="ML006971">
    <property type="protein sequence ID" value="RKP16118.1"/>
    <property type="molecule type" value="Genomic_DNA"/>
</dbReference>
<dbReference type="Pfam" id="PF13359">
    <property type="entry name" value="DDE_Tnp_4"/>
    <property type="match status" value="1"/>
</dbReference>
<evidence type="ECO:0000256" key="2">
    <source>
        <dbReference type="ARBA" id="ARBA00022723"/>
    </source>
</evidence>
<name>A0A4P9YAH7_ROZAC</name>
<reference evidence="5" key="1">
    <citation type="journal article" date="2018" name="Nat. Microbiol.">
        <title>Leveraging single-cell genomics to expand the fungal tree of life.</title>
        <authorList>
            <person name="Ahrendt S.R."/>
            <person name="Quandt C.A."/>
            <person name="Ciobanu D."/>
            <person name="Clum A."/>
            <person name="Salamov A."/>
            <person name="Andreopoulos B."/>
            <person name="Cheng J.F."/>
            <person name="Woyke T."/>
            <person name="Pelin A."/>
            <person name="Henrissat B."/>
            <person name="Reynolds N.K."/>
            <person name="Benny G.L."/>
            <person name="Smith M.E."/>
            <person name="James T.Y."/>
            <person name="Grigoriev I.V."/>
        </authorList>
    </citation>
    <scope>NUCLEOTIDE SEQUENCE [LARGE SCALE GENOMIC DNA]</scope>
    <source>
        <strain evidence="5">CSF55</strain>
    </source>
</reference>
<evidence type="ECO:0000256" key="1">
    <source>
        <dbReference type="ARBA" id="ARBA00001968"/>
    </source>
</evidence>
<protein>
    <recommendedName>
        <fullName evidence="3">DDE Tnp4 domain-containing protein</fullName>
    </recommendedName>
</protein>
<dbReference type="InterPro" id="IPR027806">
    <property type="entry name" value="HARBI1_dom"/>
</dbReference>
<sequence>MAICDSQKFCIRSGSQNDQSVWNRSHFGQIAKSLIPRGYHILVDSGYALKPYLITPYDHENATPEQKKFNYIHSATRNFQDDTVLDDIPDYNDDIDIPQLEVTRNEDNTYAKVKRDFICNSILSS</sequence>
<dbReference type="AlphaFoldDB" id="A0A4P9YAH7"/>
<evidence type="ECO:0000313" key="4">
    <source>
        <dbReference type="EMBL" id="RKP16118.1"/>
    </source>
</evidence>
<evidence type="ECO:0000313" key="5">
    <source>
        <dbReference type="Proteomes" id="UP000281549"/>
    </source>
</evidence>
<evidence type="ECO:0000259" key="3">
    <source>
        <dbReference type="Pfam" id="PF13359"/>
    </source>
</evidence>